<dbReference type="AlphaFoldDB" id="A0A7I7YVW0"/>
<keyword evidence="2" id="KW-1185">Reference proteome</keyword>
<gene>
    <name evidence="1" type="ORF">MPRM_26930</name>
</gene>
<name>A0A7I7YVW0_9MYCO</name>
<accession>A0A7I7YVW0</accession>
<dbReference type="EMBL" id="AP022614">
    <property type="protein sequence ID" value="BBZ45412.1"/>
    <property type="molecule type" value="Genomic_DNA"/>
</dbReference>
<organism evidence="1 2">
    <name type="scientific">Mycobacterium parmense</name>
    <dbReference type="NCBI Taxonomy" id="185642"/>
    <lineage>
        <taxon>Bacteria</taxon>
        <taxon>Bacillati</taxon>
        <taxon>Actinomycetota</taxon>
        <taxon>Actinomycetes</taxon>
        <taxon>Mycobacteriales</taxon>
        <taxon>Mycobacteriaceae</taxon>
        <taxon>Mycobacterium</taxon>
        <taxon>Mycobacterium simiae complex</taxon>
    </lineage>
</organism>
<evidence type="ECO:0000313" key="1">
    <source>
        <dbReference type="EMBL" id="BBZ45412.1"/>
    </source>
</evidence>
<evidence type="ECO:0000313" key="2">
    <source>
        <dbReference type="Proteomes" id="UP000467105"/>
    </source>
</evidence>
<sequence>MGQNPYVELLQRQIDAATDLNLADLARWRVRSESAIRYTVGEGSPTLKRFRDVAYEPVGMDFGTPRSDKQATLESAQRRGVQQAVVCLEFAIYEMEVWAELQVLKGVQPDSSTQSPAPG</sequence>
<reference evidence="1 2" key="1">
    <citation type="journal article" date="2019" name="Emerg. Microbes Infect.">
        <title>Comprehensive subspecies identification of 175 nontuberculous mycobacteria species based on 7547 genomic profiles.</title>
        <authorList>
            <person name="Matsumoto Y."/>
            <person name="Kinjo T."/>
            <person name="Motooka D."/>
            <person name="Nabeya D."/>
            <person name="Jung N."/>
            <person name="Uechi K."/>
            <person name="Horii T."/>
            <person name="Iida T."/>
            <person name="Fujita J."/>
            <person name="Nakamura S."/>
        </authorList>
    </citation>
    <scope>NUCLEOTIDE SEQUENCE [LARGE SCALE GENOMIC DNA]</scope>
    <source>
        <strain evidence="1 2">JCM 14742</strain>
    </source>
</reference>
<protein>
    <submittedName>
        <fullName evidence="1">Uncharacterized protein</fullName>
    </submittedName>
</protein>
<proteinExistence type="predicted"/>
<dbReference type="Proteomes" id="UP000467105">
    <property type="component" value="Chromosome"/>
</dbReference>